<keyword evidence="5" id="KW-1185">Reference proteome</keyword>
<evidence type="ECO:0000256" key="3">
    <source>
        <dbReference type="SAM" id="MobiDB-lite"/>
    </source>
</evidence>
<feature type="coiled-coil region" evidence="2">
    <location>
        <begin position="262"/>
        <end position="324"/>
    </location>
</feature>
<protein>
    <submittedName>
        <fullName evidence="4">Uncharacterized protein</fullName>
    </submittedName>
</protein>
<dbReference type="EMBL" id="JAPFFF010000002">
    <property type="protein sequence ID" value="KAK8897131.1"/>
    <property type="molecule type" value="Genomic_DNA"/>
</dbReference>
<feature type="compositionally biased region" description="Polar residues" evidence="3">
    <location>
        <begin position="990"/>
        <end position="1000"/>
    </location>
</feature>
<organism evidence="4 5">
    <name type="scientific">Tritrichomonas musculus</name>
    <dbReference type="NCBI Taxonomy" id="1915356"/>
    <lineage>
        <taxon>Eukaryota</taxon>
        <taxon>Metamonada</taxon>
        <taxon>Parabasalia</taxon>
        <taxon>Tritrichomonadida</taxon>
        <taxon>Tritrichomonadidae</taxon>
        <taxon>Tritrichomonas</taxon>
    </lineage>
</organism>
<evidence type="ECO:0000256" key="2">
    <source>
        <dbReference type="SAM" id="Coils"/>
    </source>
</evidence>
<evidence type="ECO:0000256" key="1">
    <source>
        <dbReference type="ARBA" id="ARBA00023054"/>
    </source>
</evidence>
<name>A0ABR2L1A2_9EUKA</name>
<feature type="compositionally biased region" description="Polar residues" evidence="3">
    <location>
        <begin position="888"/>
        <end position="924"/>
    </location>
</feature>
<feature type="compositionally biased region" description="Low complexity" evidence="3">
    <location>
        <begin position="1016"/>
        <end position="1029"/>
    </location>
</feature>
<reference evidence="4 5" key="1">
    <citation type="submission" date="2024-04" db="EMBL/GenBank/DDBJ databases">
        <title>Tritrichomonas musculus Genome.</title>
        <authorList>
            <person name="Alves-Ferreira E."/>
            <person name="Grigg M."/>
            <person name="Lorenzi H."/>
            <person name="Galac M."/>
        </authorList>
    </citation>
    <scope>NUCLEOTIDE SEQUENCE [LARGE SCALE GENOMIC DNA]</scope>
    <source>
        <strain evidence="4 5">EAF2021</strain>
    </source>
</reference>
<feature type="coiled-coil region" evidence="2">
    <location>
        <begin position="458"/>
        <end position="534"/>
    </location>
</feature>
<dbReference type="PANTHER" id="PTHR32083">
    <property type="entry name" value="CILIA AND FLAGELLA-ASSOCIATED PROTEIN 58-RELATED"/>
    <property type="match status" value="1"/>
</dbReference>
<feature type="coiled-coil region" evidence="2">
    <location>
        <begin position="119"/>
        <end position="233"/>
    </location>
</feature>
<sequence length="1043" mass="121148">MEKKSPNQGVTDEEIIQIEKDFQQVCGEMCELVSNPMFTDIFRQLHSLIMDSHKKNKKLAEVVQVLNGQIVSNATKVSSLLKMSEDDKLSIERYKDEYNKAWKLITVANSNEAKSAEICENLKTEVNRLSEEVHSQSVNENSINTIKTDINSFLNEIKTAEHEFEVITSDINQMNARLTNTISRRDKAKNEIDEITQTIQLEDTKLTKLKEMQDEYQKEIEKVSTEAKENESDILNNGIQIKNLQKSISENQAETVRYRSILREYQNDADVLYRKIKSWSETKDRVAQLVSKTEGKIKVVHQRIEKTERELESQISKRDKINDIIDKRLSEYDEAQKKSKDIIHEMQLAVRERKNKSQEVIDMMRKLGFKESQIRIKEREIDFSLRQIQKIISKVKNAVLDTKEEKEITEIVDTAISQEKLDQQKMGIKAHDIEWESKVFQQKTHESKIQLVRILDNNGIISTEIENANRNLEKLEHDSKEQDRFIYNMRHDRDIISNQIKSLEAENQELKLNMNAKNEEILKLKHDIQNRTEECINIHFQTRGVEKQINAMNGVVELTQKLCEQSRATIVGYKAEGAKLRLIYDEAHKDISLAQSEIRNLTEISRLIERQLSLKKTEISKINEDVITVLHQLERRNKSFEQQSIELSQLNEELENRIFQHRILTQKTSIKHELEMDVIALETKLIHEKEIRNRFEEEFERPMNIHRWTILQAMSPHIYKQIMMIQYLKQKLESVKRQQIKLNEKKEKILKAIQINNTRMKNCKIQDGKYALNVMKDSLKKKEKELAEMEKEMKSNNTYLKEMKETVNTAKLCVKKSHIATSSLKRQMPKTEVPTIPINAPKFIERSRLGGGFSLSSARDKLNTNKVPKTTRPDLIRRKNDEIDDNLSESSSHFNLSNVKTARSPKTNTLKSSNELQYISSQSWKPKKKNANSSLGQKNDLSVKPSISVRPSTELSNGNSRDSLRRKPMKSASKIRNDSSLTVESVDLNGYSNFNSQKPPTSARRTKVTKAHQESSLKTSQSSLSSTSRRQFNVHVTTIDPFC</sequence>
<dbReference type="Proteomes" id="UP001470230">
    <property type="component" value="Unassembled WGS sequence"/>
</dbReference>
<dbReference type="SUPFAM" id="SSF57997">
    <property type="entry name" value="Tropomyosin"/>
    <property type="match status" value="1"/>
</dbReference>
<dbReference type="PANTHER" id="PTHR32083:SF0">
    <property type="entry name" value="CILIA AND FLAGELLA-ASSOCIATED PROTEIN 58"/>
    <property type="match status" value="1"/>
</dbReference>
<feature type="compositionally biased region" description="Polar residues" evidence="3">
    <location>
        <begin position="949"/>
        <end position="961"/>
    </location>
</feature>
<evidence type="ECO:0000313" key="4">
    <source>
        <dbReference type="EMBL" id="KAK8897131.1"/>
    </source>
</evidence>
<accession>A0ABR2L1A2</accession>
<feature type="coiled-coil region" evidence="2">
    <location>
        <begin position="584"/>
        <end position="657"/>
    </location>
</feature>
<comment type="caution">
    <text evidence="4">The sequence shown here is derived from an EMBL/GenBank/DDBJ whole genome shotgun (WGS) entry which is preliminary data.</text>
</comment>
<feature type="compositionally biased region" description="Basic and acidic residues" evidence="3">
    <location>
        <begin position="871"/>
        <end position="881"/>
    </location>
</feature>
<evidence type="ECO:0000313" key="5">
    <source>
        <dbReference type="Proteomes" id="UP001470230"/>
    </source>
</evidence>
<gene>
    <name evidence="4" type="ORF">M9Y10_015065</name>
</gene>
<feature type="region of interest" description="Disordered" evidence="3">
    <location>
        <begin position="854"/>
        <end position="1029"/>
    </location>
</feature>
<keyword evidence="1 2" id="KW-0175">Coiled coil</keyword>
<proteinExistence type="predicted"/>
<feature type="compositionally biased region" description="Polar residues" evidence="3">
    <location>
        <begin position="931"/>
        <end position="940"/>
    </location>
</feature>
<feature type="coiled-coil region" evidence="2">
    <location>
        <begin position="772"/>
        <end position="806"/>
    </location>
</feature>